<proteinExistence type="predicted"/>
<reference evidence="1 2" key="1">
    <citation type="submission" date="2024-04" db="EMBL/GenBank/DDBJ databases">
        <authorList>
            <person name="Fracassetti M."/>
        </authorList>
    </citation>
    <scope>NUCLEOTIDE SEQUENCE [LARGE SCALE GENOMIC DNA]</scope>
</reference>
<name>A0AAV2DEH6_9ROSI</name>
<evidence type="ECO:0000313" key="1">
    <source>
        <dbReference type="EMBL" id="CAL1371955.1"/>
    </source>
</evidence>
<organism evidence="1 2">
    <name type="scientific">Linum trigynum</name>
    <dbReference type="NCBI Taxonomy" id="586398"/>
    <lineage>
        <taxon>Eukaryota</taxon>
        <taxon>Viridiplantae</taxon>
        <taxon>Streptophyta</taxon>
        <taxon>Embryophyta</taxon>
        <taxon>Tracheophyta</taxon>
        <taxon>Spermatophyta</taxon>
        <taxon>Magnoliopsida</taxon>
        <taxon>eudicotyledons</taxon>
        <taxon>Gunneridae</taxon>
        <taxon>Pentapetalae</taxon>
        <taxon>rosids</taxon>
        <taxon>fabids</taxon>
        <taxon>Malpighiales</taxon>
        <taxon>Linaceae</taxon>
        <taxon>Linum</taxon>
    </lineage>
</organism>
<keyword evidence="2" id="KW-1185">Reference proteome</keyword>
<dbReference type="Proteomes" id="UP001497516">
    <property type="component" value="Chromosome 2"/>
</dbReference>
<sequence length="81" mass="8788">MAKLLRSSNSAIGDLNLLVQFRDGGKVSGHRRAKLIVEWRRSREAADTGGEIRGFTSFSPSLLILLSIPSQANPTSSLHPT</sequence>
<accession>A0AAV2DEH6</accession>
<dbReference type="AlphaFoldDB" id="A0AAV2DEH6"/>
<dbReference type="EMBL" id="OZ034815">
    <property type="protein sequence ID" value="CAL1371955.1"/>
    <property type="molecule type" value="Genomic_DNA"/>
</dbReference>
<evidence type="ECO:0000313" key="2">
    <source>
        <dbReference type="Proteomes" id="UP001497516"/>
    </source>
</evidence>
<protein>
    <submittedName>
        <fullName evidence="1">Uncharacterized protein</fullName>
    </submittedName>
</protein>
<gene>
    <name evidence="1" type="ORF">LTRI10_LOCUS13989</name>
</gene>